<evidence type="ECO:0000256" key="2">
    <source>
        <dbReference type="ARBA" id="ARBA00007069"/>
    </source>
</evidence>
<sequence length="271" mass="28995">MNIMPFLLVAPSLLLVGAFFLFPLLLSVQGAFMGADGPTLAHFRTAFGLYRNDMLVTLLITGCATALIGAGSIAIGGYLTLGGSRRARAVLAWLYRWPLFIPFIVAGQSMRGFLGQNGLMNSALVGAGMPEMWAQSFLDWRGIVITFVWKQLPFATLLIAGAMAAMDRAQIEAAQNLGAGRLRVLLGVVLPQVSRNITVALILSFVTMMGVLSVPLMISGQSPSMLTIPMAWRINSLGDYATANALGVLACLMTGMVAWVWLRQAAAEKAK</sequence>
<gene>
    <name evidence="10" type="ORF">IBL26_09175</name>
</gene>
<dbReference type="Gene3D" id="1.10.3720.10">
    <property type="entry name" value="MetI-like"/>
    <property type="match status" value="1"/>
</dbReference>
<feature type="transmembrane region" description="Helical" evidence="8">
    <location>
        <begin position="93"/>
        <end position="114"/>
    </location>
</feature>
<feature type="transmembrane region" description="Helical" evidence="8">
    <location>
        <begin position="199"/>
        <end position="220"/>
    </location>
</feature>
<feature type="transmembrane region" description="Helical" evidence="8">
    <location>
        <begin position="140"/>
        <end position="160"/>
    </location>
</feature>
<dbReference type="Pfam" id="PF00528">
    <property type="entry name" value="BPD_transp_1"/>
    <property type="match status" value="1"/>
</dbReference>
<keyword evidence="6 8" id="KW-1133">Transmembrane helix</keyword>
<evidence type="ECO:0000256" key="5">
    <source>
        <dbReference type="ARBA" id="ARBA00022692"/>
    </source>
</evidence>
<evidence type="ECO:0000259" key="9">
    <source>
        <dbReference type="PROSITE" id="PS50928"/>
    </source>
</evidence>
<evidence type="ECO:0000256" key="7">
    <source>
        <dbReference type="ARBA" id="ARBA00023136"/>
    </source>
</evidence>
<proteinExistence type="inferred from homology"/>
<feature type="transmembrane region" description="Helical" evidence="8">
    <location>
        <begin position="54"/>
        <end position="81"/>
    </location>
</feature>
<evidence type="ECO:0000256" key="4">
    <source>
        <dbReference type="ARBA" id="ARBA00022475"/>
    </source>
</evidence>
<keyword evidence="5 8" id="KW-0812">Transmembrane</keyword>
<evidence type="ECO:0000256" key="3">
    <source>
        <dbReference type="ARBA" id="ARBA00022448"/>
    </source>
</evidence>
<comment type="subcellular location">
    <subcellularLocation>
        <location evidence="1 8">Cell membrane</location>
        <topology evidence="1 8">Multi-pass membrane protein</topology>
    </subcellularLocation>
</comment>
<organism evidence="10 11">
    <name type="scientific">Teichococcus aerophilus</name>
    <dbReference type="NCBI Taxonomy" id="1224513"/>
    <lineage>
        <taxon>Bacteria</taxon>
        <taxon>Pseudomonadati</taxon>
        <taxon>Pseudomonadota</taxon>
        <taxon>Alphaproteobacteria</taxon>
        <taxon>Acetobacterales</taxon>
        <taxon>Roseomonadaceae</taxon>
        <taxon>Roseomonas</taxon>
    </lineage>
</organism>
<dbReference type="CDD" id="cd06261">
    <property type="entry name" value="TM_PBP2"/>
    <property type="match status" value="1"/>
</dbReference>
<comment type="similarity">
    <text evidence="2">Belongs to the binding-protein-dependent transport system permease family. CysTW subfamily.</text>
</comment>
<feature type="transmembrane region" description="Helical" evidence="8">
    <location>
        <begin position="240"/>
        <end position="262"/>
    </location>
</feature>
<evidence type="ECO:0000313" key="11">
    <source>
        <dbReference type="Proteomes" id="UP000626026"/>
    </source>
</evidence>
<dbReference type="InterPro" id="IPR035906">
    <property type="entry name" value="MetI-like_sf"/>
</dbReference>
<reference evidence="10 11" key="1">
    <citation type="journal article" date="2013" name="Int. J. Syst. Evol. Microbiol.">
        <title>Roseomonas aerophila sp. nov., isolated from air.</title>
        <authorList>
            <person name="Kim S.J."/>
            <person name="Weon H.Y."/>
            <person name="Ahn J.H."/>
            <person name="Hong S.B."/>
            <person name="Seok S.J."/>
            <person name="Whang K.S."/>
            <person name="Kwon S.W."/>
        </authorList>
    </citation>
    <scope>NUCLEOTIDE SEQUENCE [LARGE SCALE GENOMIC DNA]</scope>
    <source>
        <strain evidence="10 11">NBRC 108923</strain>
    </source>
</reference>
<dbReference type="PANTHER" id="PTHR42929:SF1">
    <property type="entry name" value="INNER MEMBRANE ABC TRANSPORTER PERMEASE PROTEIN YDCU-RELATED"/>
    <property type="match status" value="1"/>
</dbReference>
<keyword evidence="4" id="KW-1003">Cell membrane</keyword>
<dbReference type="EMBL" id="JACTVA010000012">
    <property type="protein sequence ID" value="MBC9207003.1"/>
    <property type="molecule type" value="Genomic_DNA"/>
</dbReference>
<dbReference type="PROSITE" id="PS50928">
    <property type="entry name" value="ABC_TM1"/>
    <property type="match status" value="1"/>
</dbReference>
<keyword evidence="7 8" id="KW-0472">Membrane</keyword>
<evidence type="ECO:0000313" key="10">
    <source>
        <dbReference type="EMBL" id="MBC9207003.1"/>
    </source>
</evidence>
<evidence type="ECO:0000256" key="1">
    <source>
        <dbReference type="ARBA" id="ARBA00004651"/>
    </source>
</evidence>
<accession>A0ABR7RKP9</accession>
<evidence type="ECO:0000256" key="8">
    <source>
        <dbReference type="RuleBase" id="RU363032"/>
    </source>
</evidence>
<feature type="domain" description="ABC transmembrane type-1" evidence="9">
    <location>
        <begin position="54"/>
        <end position="261"/>
    </location>
</feature>
<name>A0ABR7RKP9_9PROT</name>
<dbReference type="SUPFAM" id="SSF161098">
    <property type="entry name" value="MetI-like"/>
    <property type="match status" value="1"/>
</dbReference>
<protein>
    <submittedName>
        <fullName evidence="10">ABC transporter permease subunit</fullName>
    </submittedName>
</protein>
<evidence type="ECO:0000256" key="6">
    <source>
        <dbReference type="ARBA" id="ARBA00022989"/>
    </source>
</evidence>
<dbReference type="PANTHER" id="PTHR42929">
    <property type="entry name" value="INNER MEMBRANE ABC TRANSPORTER PERMEASE PROTEIN YDCU-RELATED-RELATED"/>
    <property type="match status" value="1"/>
</dbReference>
<keyword evidence="3 8" id="KW-0813">Transport</keyword>
<keyword evidence="11" id="KW-1185">Reference proteome</keyword>
<dbReference type="Proteomes" id="UP000626026">
    <property type="component" value="Unassembled WGS sequence"/>
</dbReference>
<comment type="caution">
    <text evidence="10">The sequence shown here is derived from an EMBL/GenBank/DDBJ whole genome shotgun (WGS) entry which is preliminary data.</text>
</comment>
<dbReference type="InterPro" id="IPR000515">
    <property type="entry name" value="MetI-like"/>
</dbReference>